<protein>
    <submittedName>
        <fullName evidence="2">Uncharacterized protein</fullName>
    </submittedName>
</protein>
<comment type="caution">
    <text evidence="2">The sequence shown here is derived from an EMBL/GenBank/DDBJ whole genome shotgun (WGS) entry which is preliminary data.</text>
</comment>
<dbReference type="RefSeq" id="WP_234270888.1">
    <property type="nucleotide sequence ID" value="NZ_JABFTX010000003.1"/>
</dbReference>
<keyword evidence="1" id="KW-1133">Transmembrane helix</keyword>
<feature type="transmembrane region" description="Helical" evidence="1">
    <location>
        <begin position="34"/>
        <end position="52"/>
    </location>
</feature>
<evidence type="ECO:0000313" key="2">
    <source>
        <dbReference type="EMBL" id="MCE8004258.1"/>
    </source>
</evidence>
<accession>A0ABS9A629</accession>
<dbReference type="Proteomes" id="UP001320168">
    <property type="component" value="Unassembled WGS sequence"/>
</dbReference>
<name>A0ABS9A629_9GAMM</name>
<keyword evidence="1" id="KW-0812">Transmembrane</keyword>
<reference evidence="2 3" key="1">
    <citation type="journal article" date="2021" name="Front. Microbiol.">
        <title>Aerobic Denitrification and Heterotrophic Sulfur Oxidation in the Genus Halomonas Revealed by Six Novel Species Characterizations and Genome-Based Analysis.</title>
        <authorList>
            <person name="Wang L."/>
            <person name="Shao Z."/>
        </authorList>
    </citation>
    <scope>NUCLEOTIDE SEQUENCE [LARGE SCALE GENOMIC DNA]</scope>
    <source>
        <strain evidence="2 3">MCCC 1A11081</strain>
    </source>
</reference>
<keyword evidence="3" id="KW-1185">Reference proteome</keyword>
<dbReference type="EMBL" id="JABFTX010000003">
    <property type="protein sequence ID" value="MCE8004258.1"/>
    <property type="molecule type" value="Genomic_DNA"/>
</dbReference>
<organism evidence="2 3">
    <name type="scientific">Billgrantia ethanolica</name>
    <dbReference type="NCBI Taxonomy" id="2733486"/>
    <lineage>
        <taxon>Bacteria</taxon>
        <taxon>Pseudomonadati</taxon>
        <taxon>Pseudomonadota</taxon>
        <taxon>Gammaproteobacteria</taxon>
        <taxon>Oceanospirillales</taxon>
        <taxon>Halomonadaceae</taxon>
        <taxon>Billgrantia</taxon>
    </lineage>
</organism>
<evidence type="ECO:0000313" key="3">
    <source>
        <dbReference type="Proteomes" id="UP001320168"/>
    </source>
</evidence>
<evidence type="ECO:0000256" key="1">
    <source>
        <dbReference type="SAM" id="Phobius"/>
    </source>
</evidence>
<keyword evidence="1" id="KW-0472">Membrane</keyword>
<proteinExistence type="predicted"/>
<sequence length="103" mass="10938">MNALVPGPEHPDMLDGETPMACHIGGLMAYRLEIVPAGMVHVGGAVLVLAAFNARQAHQLAAADYAKATGLSPDNLDLVGIELLDRPATEQEKRAYLARHGRV</sequence>
<gene>
    <name evidence="2" type="ORF">HOP53_15575</name>
</gene>